<feature type="transmembrane region" description="Helical" evidence="2">
    <location>
        <begin position="235"/>
        <end position="253"/>
    </location>
</feature>
<keyword evidence="2" id="KW-0812">Transmembrane</keyword>
<dbReference type="Proteomes" id="UP000198875">
    <property type="component" value="Unassembled WGS sequence"/>
</dbReference>
<organism evidence="4 5">
    <name type="scientific">Mycobacterium bohemicum DSM 44277</name>
    <dbReference type="NCBI Taxonomy" id="1236609"/>
    <lineage>
        <taxon>Bacteria</taxon>
        <taxon>Bacillati</taxon>
        <taxon>Actinomycetota</taxon>
        <taxon>Actinomycetes</taxon>
        <taxon>Mycobacteriales</taxon>
        <taxon>Mycobacteriaceae</taxon>
        <taxon>Mycobacterium</taxon>
    </lineage>
</organism>
<feature type="transmembrane region" description="Helical" evidence="2">
    <location>
        <begin position="259"/>
        <end position="278"/>
    </location>
</feature>
<name>A0A0U0WCG1_MYCBE</name>
<feature type="chain" id="PRO_5038814702" evidence="3">
    <location>
        <begin position="20"/>
        <end position="323"/>
    </location>
</feature>
<dbReference type="AlphaFoldDB" id="A0A0U0WCG1"/>
<feature type="transmembrane region" description="Helical" evidence="2">
    <location>
        <begin position="162"/>
        <end position="183"/>
    </location>
</feature>
<keyword evidence="2" id="KW-0472">Membrane</keyword>
<dbReference type="PANTHER" id="PTHR40761">
    <property type="entry name" value="CONSERVED INTEGRAL MEMBRANE ALANINE VALINE AND LEUCINE RICH PROTEIN-RELATED"/>
    <property type="match status" value="1"/>
</dbReference>
<reference evidence="4 5" key="1">
    <citation type="submission" date="2015-03" db="EMBL/GenBank/DDBJ databases">
        <authorList>
            <person name="Murphy D."/>
        </authorList>
    </citation>
    <scope>NUCLEOTIDE SEQUENCE [LARGE SCALE GENOMIC DNA]</scope>
    <source>
        <strain evidence="4 5">DSM 44277</strain>
    </source>
</reference>
<protein>
    <submittedName>
        <fullName evidence="4">Dehydrogenase</fullName>
    </submittedName>
</protein>
<feature type="region of interest" description="Disordered" evidence="1">
    <location>
        <begin position="300"/>
        <end position="323"/>
    </location>
</feature>
<dbReference type="RefSeq" id="WP_085181291.1">
    <property type="nucleotide sequence ID" value="NZ_CSTD01000004.1"/>
</dbReference>
<feature type="signal peptide" evidence="3">
    <location>
        <begin position="1"/>
        <end position="19"/>
    </location>
</feature>
<keyword evidence="3" id="KW-0732">Signal</keyword>
<dbReference type="NCBIfam" id="NF038012">
    <property type="entry name" value="DMT_1"/>
    <property type="match status" value="1"/>
</dbReference>
<feature type="transmembrane region" description="Helical" evidence="2">
    <location>
        <begin position="135"/>
        <end position="155"/>
    </location>
</feature>
<sequence>MTKVDVAALIALCAALASAVGDVIRQRSAQEITDKEVGHLELFRMSLRDKRWWMGGLAAIVNYSLQAGALAWGSVVLVTALQVSALLFALPIYAKLSHHRTTRWEWMWAVVLAASLAVVIIVGDPASGRQRASLSTWLIVAVVMGPALVLCVLAARVWRGRPIAAILLALVAGSSLALFAVLTKGVVEVAEGGPGNVLRAPEFYPWLLVALCGMVFQQSAFRAGALTASLPTMTVAKPVVAGVLGVTVLGETLGARGPLAVVLVAAVAMVIVATVALARGEAASMAAEVGRDVDLDGAHESIAPEAPGEGVAPASSDGGRTIT</sequence>
<dbReference type="EMBL" id="CSTD01000004">
    <property type="protein sequence ID" value="CPR12463.1"/>
    <property type="molecule type" value="Genomic_DNA"/>
</dbReference>
<gene>
    <name evidence="4" type="ORF">BN971_03762</name>
</gene>
<feature type="transmembrane region" description="Helical" evidence="2">
    <location>
        <begin position="106"/>
        <end position="123"/>
    </location>
</feature>
<evidence type="ECO:0000313" key="4">
    <source>
        <dbReference type="EMBL" id="CPR12463.1"/>
    </source>
</evidence>
<evidence type="ECO:0000256" key="3">
    <source>
        <dbReference type="SAM" id="SignalP"/>
    </source>
</evidence>
<proteinExistence type="predicted"/>
<evidence type="ECO:0000256" key="2">
    <source>
        <dbReference type="SAM" id="Phobius"/>
    </source>
</evidence>
<keyword evidence="2" id="KW-1133">Transmembrane helix</keyword>
<feature type="transmembrane region" description="Helical" evidence="2">
    <location>
        <begin position="70"/>
        <end position="94"/>
    </location>
</feature>
<dbReference type="PANTHER" id="PTHR40761:SF1">
    <property type="entry name" value="CONSERVED INTEGRAL MEMBRANE ALANINE VALINE AND LEUCINE RICH PROTEIN-RELATED"/>
    <property type="match status" value="1"/>
</dbReference>
<accession>A0A0U0WCG1</accession>
<evidence type="ECO:0000256" key="1">
    <source>
        <dbReference type="SAM" id="MobiDB-lite"/>
    </source>
</evidence>
<evidence type="ECO:0000313" key="5">
    <source>
        <dbReference type="Proteomes" id="UP000198875"/>
    </source>
</evidence>
<feature type="compositionally biased region" description="Low complexity" evidence="1">
    <location>
        <begin position="303"/>
        <end position="314"/>
    </location>
</feature>
<feature type="transmembrane region" description="Helical" evidence="2">
    <location>
        <begin position="203"/>
        <end position="223"/>
    </location>
</feature>